<sequence length="113" mass="12554">MPTLQYATTTGFSQTLAPNPLMPQTTTTQQILQLLPHPIHLLHSQCSHYAFSSGPTTGSTTTSGHFTIFPPTLSVGGAATTRNLPWQVVWHQCYLLQTRLLRLCSPHYPRLKL</sequence>
<protein>
    <submittedName>
        <fullName evidence="2">Uncharacterized protein</fullName>
    </submittedName>
</protein>
<keyword evidence="1" id="KW-1185">Reference proteome</keyword>
<evidence type="ECO:0000313" key="2">
    <source>
        <dbReference type="WBParaSite" id="jg19341"/>
    </source>
</evidence>
<evidence type="ECO:0000313" key="1">
    <source>
        <dbReference type="Proteomes" id="UP000887574"/>
    </source>
</evidence>
<organism evidence="1 2">
    <name type="scientific">Ditylenchus dipsaci</name>
    <dbReference type="NCBI Taxonomy" id="166011"/>
    <lineage>
        <taxon>Eukaryota</taxon>
        <taxon>Metazoa</taxon>
        <taxon>Ecdysozoa</taxon>
        <taxon>Nematoda</taxon>
        <taxon>Chromadorea</taxon>
        <taxon>Rhabditida</taxon>
        <taxon>Tylenchina</taxon>
        <taxon>Tylenchomorpha</taxon>
        <taxon>Sphaerularioidea</taxon>
        <taxon>Anguinidae</taxon>
        <taxon>Anguininae</taxon>
        <taxon>Ditylenchus</taxon>
    </lineage>
</organism>
<name>A0A915DFE8_9BILA</name>
<proteinExistence type="predicted"/>
<dbReference type="WBParaSite" id="jg19341">
    <property type="protein sequence ID" value="jg19341"/>
    <property type="gene ID" value="jg19341"/>
</dbReference>
<accession>A0A915DFE8</accession>
<dbReference type="Proteomes" id="UP000887574">
    <property type="component" value="Unplaced"/>
</dbReference>
<reference evidence="2" key="1">
    <citation type="submission" date="2022-11" db="UniProtKB">
        <authorList>
            <consortium name="WormBaseParasite"/>
        </authorList>
    </citation>
    <scope>IDENTIFICATION</scope>
</reference>
<dbReference type="AlphaFoldDB" id="A0A915DFE8"/>